<keyword evidence="2" id="KW-1185">Reference proteome</keyword>
<dbReference type="NCBIfam" id="TIGR02444">
    <property type="entry name" value="TIGR02444 family protein"/>
    <property type="match status" value="1"/>
</dbReference>
<sequence>MSATDAAASLWSYALSRYARPGVEAECLTLQDEHGWDVCELLWIAWLSERRQRPDPKADHALADARRWQREMTLPLRERRRTLKIEVQHRPRLESLRQALKQAELYAEREMLTQLAALPTIGAAPDAPLKQALDSCRVLREVTAEAYPPLRDLLARWIIDAPDAEPKPTC</sequence>
<dbReference type="AlphaFoldDB" id="A0A1Q8SWD4"/>
<dbReference type="Proteomes" id="UP000186878">
    <property type="component" value="Unassembled WGS sequence"/>
</dbReference>
<dbReference type="EMBL" id="MSDO01000002">
    <property type="protein sequence ID" value="OLO05740.1"/>
    <property type="molecule type" value="Genomic_DNA"/>
</dbReference>
<evidence type="ECO:0000313" key="1">
    <source>
        <dbReference type="EMBL" id="OLO05740.1"/>
    </source>
</evidence>
<dbReference type="STRING" id="404433.BTW07_01990"/>
<proteinExistence type="predicted"/>
<dbReference type="InterPro" id="IPR012659">
    <property type="entry name" value="CHP02444"/>
</dbReference>
<evidence type="ECO:0000313" key="2">
    <source>
        <dbReference type="Proteomes" id="UP000186878"/>
    </source>
</evidence>
<dbReference type="RefSeq" id="WP_075568484.1">
    <property type="nucleotide sequence ID" value="NZ_MSDO01000002.1"/>
</dbReference>
<comment type="caution">
    <text evidence="1">The sequence shown here is derived from an EMBL/GenBank/DDBJ whole genome shotgun (WGS) entry which is preliminary data.</text>
</comment>
<dbReference type="Pfam" id="PF09523">
    <property type="entry name" value="DUF2390"/>
    <property type="match status" value="1"/>
</dbReference>
<organism evidence="1 2">
    <name type="scientific">Salinicola socius</name>
    <dbReference type="NCBI Taxonomy" id="404433"/>
    <lineage>
        <taxon>Bacteria</taxon>
        <taxon>Pseudomonadati</taxon>
        <taxon>Pseudomonadota</taxon>
        <taxon>Gammaproteobacteria</taxon>
        <taxon>Oceanospirillales</taxon>
        <taxon>Halomonadaceae</taxon>
        <taxon>Salinicola</taxon>
    </lineage>
</organism>
<dbReference type="OrthoDB" id="5795846at2"/>
<reference evidence="1 2" key="1">
    <citation type="submission" date="2016-12" db="EMBL/GenBank/DDBJ databases">
        <title>Draft genome sequences of strains Salinicola socius SMB35, Salinicola sp. MH3R3-1 and Chromohalobacter sp. SMB17 from the Verkhnekamsk potash mining region of Russia.</title>
        <authorList>
            <person name="Mavrodi D.V."/>
            <person name="Olsson B.E."/>
            <person name="Korsakova E.S."/>
            <person name="Pyankova A."/>
            <person name="Mavrodi O.V."/>
            <person name="Plotnikova E.G."/>
        </authorList>
    </citation>
    <scope>NUCLEOTIDE SEQUENCE [LARGE SCALE GENOMIC DNA]</scope>
    <source>
        <strain evidence="1 2">SMB35</strain>
    </source>
</reference>
<gene>
    <name evidence="1" type="ORF">BTW07_01990</name>
</gene>
<accession>A0A1Q8SWD4</accession>
<name>A0A1Q8SWD4_9GAMM</name>
<protein>
    <submittedName>
        <fullName evidence="1">TIGR02444 family protein</fullName>
    </submittedName>
</protein>